<evidence type="ECO:0008006" key="3">
    <source>
        <dbReference type="Google" id="ProtNLM"/>
    </source>
</evidence>
<accession>A0AAU9KDW2</accession>
<dbReference type="EMBL" id="CAJZBQ010000063">
    <property type="protein sequence ID" value="CAG9335913.1"/>
    <property type="molecule type" value="Genomic_DNA"/>
</dbReference>
<organism evidence="1 2">
    <name type="scientific">Blepharisma stoltei</name>
    <dbReference type="NCBI Taxonomy" id="1481888"/>
    <lineage>
        <taxon>Eukaryota</taxon>
        <taxon>Sar</taxon>
        <taxon>Alveolata</taxon>
        <taxon>Ciliophora</taxon>
        <taxon>Postciliodesmatophora</taxon>
        <taxon>Heterotrichea</taxon>
        <taxon>Heterotrichida</taxon>
        <taxon>Blepharismidae</taxon>
        <taxon>Blepharisma</taxon>
    </lineage>
</organism>
<evidence type="ECO:0000313" key="1">
    <source>
        <dbReference type="EMBL" id="CAG9335913.1"/>
    </source>
</evidence>
<protein>
    <recommendedName>
        <fullName evidence="3">TNFR-Cys domain-containing protein</fullName>
    </recommendedName>
</protein>
<dbReference type="SUPFAM" id="SSF57184">
    <property type="entry name" value="Growth factor receptor domain"/>
    <property type="match status" value="1"/>
</dbReference>
<evidence type="ECO:0000313" key="2">
    <source>
        <dbReference type="Proteomes" id="UP001162131"/>
    </source>
</evidence>
<dbReference type="InterPro" id="IPR009030">
    <property type="entry name" value="Growth_fac_rcpt_cys_sf"/>
</dbReference>
<dbReference type="AlphaFoldDB" id="A0AAU9KDW2"/>
<proteinExistence type="predicted"/>
<reference evidence="1" key="1">
    <citation type="submission" date="2021-09" db="EMBL/GenBank/DDBJ databases">
        <authorList>
            <consortium name="AG Swart"/>
            <person name="Singh M."/>
            <person name="Singh A."/>
            <person name="Seah K."/>
            <person name="Emmerich C."/>
        </authorList>
    </citation>
    <scope>NUCLEOTIDE SEQUENCE</scope>
    <source>
        <strain evidence="1">ATCC30299</strain>
    </source>
</reference>
<dbReference type="Gene3D" id="2.10.220.10">
    <property type="entry name" value="Hormone Receptor, Insulin-like Growth Factor Receptor 1, Chain A, domain 2"/>
    <property type="match status" value="1"/>
</dbReference>
<name>A0AAU9KDW2_9CILI</name>
<keyword evidence="2" id="KW-1185">Reference proteome</keyword>
<sequence length="258" mass="28252">MLIDTGTLYIGTYSGTDGFVGFLWSLKIFNENGHYLDEWITSGCPASCSTGCPSEKLCPDSCEFGYYYDTSYAACKQCDSSQNCGGSYGCRSLLTCRLCKAKECSACSAFDDACSACITNAYIPSGNNECQCNLNAFWIQSTQTCEICDSLCDDCAETYYHECSQCSSSAIAVGTVCLHACPTGYAYSSPTCTISTSSIVDQSFYQDWAGLYGIFQTSSSAASYYFSTTVDTQDPVPVYNRDFIFQVENTWCLHQIYI</sequence>
<comment type="caution">
    <text evidence="1">The sequence shown here is derived from an EMBL/GenBank/DDBJ whole genome shotgun (WGS) entry which is preliminary data.</text>
</comment>
<gene>
    <name evidence="1" type="ORF">BSTOLATCC_MIC65231</name>
</gene>
<dbReference type="Proteomes" id="UP001162131">
    <property type="component" value="Unassembled WGS sequence"/>
</dbReference>